<protein>
    <recommendedName>
        <fullName evidence="1">AB hydrolase-1 domain-containing protein</fullName>
    </recommendedName>
</protein>
<dbReference type="PRINTS" id="PR00111">
    <property type="entry name" value="ABHYDROLASE"/>
</dbReference>
<dbReference type="SUPFAM" id="SSF53474">
    <property type="entry name" value="alpha/beta-Hydrolases"/>
    <property type="match status" value="1"/>
</dbReference>
<dbReference type="Pfam" id="PF00561">
    <property type="entry name" value="Abhydrolase_1"/>
    <property type="match status" value="1"/>
</dbReference>
<evidence type="ECO:0000259" key="1">
    <source>
        <dbReference type="Pfam" id="PF00561"/>
    </source>
</evidence>
<organism evidence="2 3">
    <name type="scientific">Vanilla planifolia</name>
    <name type="common">Vanilla</name>
    <dbReference type="NCBI Taxonomy" id="51239"/>
    <lineage>
        <taxon>Eukaryota</taxon>
        <taxon>Viridiplantae</taxon>
        <taxon>Streptophyta</taxon>
        <taxon>Embryophyta</taxon>
        <taxon>Tracheophyta</taxon>
        <taxon>Spermatophyta</taxon>
        <taxon>Magnoliopsida</taxon>
        <taxon>Liliopsida</taxon>
        <taxon>Asparagales</taxon>
        <taxon>Orchidaceae</taxon>
        <taxon>Vanilloideae</taxon>
        <taxon>Vanilleae</taxon>
        <taxon>Vanilla</taxon>
    </lineage>
</organism>
<dbReference type="PANTHER" id="PTHR43689">
    <property type="entry name" value="HYDROLASE"/>
    <property type="match status" value="1"/>
</dbReference>
<dbReference type="Proteomes" id="UP000639772">
    <property type="component" value="Chromosome 12"/>
</dbReference>
<evidence type="ECO:0000313" key="2">
    <source>
        <dbReference type="EMBL" id="KAG0459052.1"/>
    </source>
</evidence>
<evidence type="ECO:0000313" key="3">
    <source>
        <dbReference type="Proteomes" id="UP000639772"/>
    </source>
</evidence>
<dbReference type="Gene3D" id="3.40.50.1820">
    <property type="entry name" value="alpha/beta hydrolase"/>
    <property type="match status" value="1"/>
</dbReference>
<dbReference type="InterPro" id="IPR029058">
    <property type="entry name" value="AB_hydrolase_fold"/>
</dbReference>
<dbReference type="EMBL" id="JADCNM010000012">
    <property type="protein sequence ID" value="KAG0459052.1"/>
    <property type="molecule type" value="Genomic_DNA"/>
</dbReference>
<dbReference type="OrthoDB" id="284184at2759"/>
<proteinExistence type="predicted"/>
<name>A0A835UEV6_VANPL</name>
<dbReference type="InterPro" id="IPR000073">
    <property type="entry name" value="AB_hydrolase_1"/>
</dbReference>
<dbReference type="PANTHER" id="PTHR43689:SF57">
    <property type="entry name" value="ALPHA_BETA-HYDROLASES SUPERFAMILY PROTEIN"/>
    <property type="match status" value="1"/>
</dbReference>
<accession>A0A835UEV6</accession>
<gene>
    <name evidence="2" type="ORF">HPP92_022180</name>
</gene>
<dbReference type="AlphaFoldDB" id="A0A835UEV6"/>
<feature type="domain" description="AB hydrolase-1" evidence="1">
    <location>
        <begin position="134"/>
        <end position="386"/>
    </location>
</feature>
<reference evidence="2 3" key="1">
    <citation type="journal article" date="2020" name="Nat. Food">
        <title>A phased Vanilla planifolia genome enables genetic improvement of flavour and production.</title>
        <authorList>
            <person name="Hasing T."/>
            <person name="Tang H."/>
            <person name="Brym M."/>
            <person name="Khazi F."/>
            <person name="Huang T."/>
            <person name="Chambers A.H."/>
        </authorList>
    </citation>
    <scope>NUCLEOTIDE SEQUENCE [LARGE SCALE GENOMIC DNA]</scope>
    <source>
        <tissue evidence="2">Leaf</tissue>
    </source>
</reference>
<sequence>MGMSVALLGRSLTTAISFVVFAILDLLDAVLCIVYKLVDLAVEGEWRHCYCFPSAVSVNSCVVDSVSDTLHRRHSLLPLLASVLKAVAKPAKRGGCAPRWSDCSCKTCSGWTHAGDALLHLHAEGNLESADEDVVFIHGFISSSVFWTETVFKEMSAQARARYRLLAVDLLGFGRSPKPEESMYTIREHVAMIERSVLQRHGVRRFHLVAHSLGSVLALAIAARHRGAVLSITLIAPPYFPGEGGWGVMRKVAPRRVWPPMDMAASMACWYEHVSRTICLVICRQHRLWEAVFRLITMNRYKTFLFEGFMCHSHNAAWHTLHNVICNNTDKMDYYLDILREQLKCDVNIFHGQGDKLIPLECSYALQSKIPRASLRVIHDKDHITVVVGRQKILAMELEKIWSIAKKQ</sequence>
<comment type="caution">
    <text evidence="2">The sequence shown here is derived from an EMBL/GenBank/DDBJ whole genome shotgun (WGS) entry which is preliminary data.</text>
</comment>